<evidence type="ECO:0000313" key="8">
    <source>
        <dbReference type="Proteomes" id="UP000094112"/>
    </source>
</evidence>
<feature type="transmembrane region" description="Helical" evidence="6">
    <location>
        <begin position="380"/>
        <end position="402"/>
    </location>
</feature>
<dbReference type="AlphaFoldDB" id="A0A1E3PC09"/>
<evidence type="ECO:0000256" key="6">
    <source>
        <dbReference type="SAM" id="Phobius"/>
    </source>
</evidence>
<dbReference type="STRING" id="683960.A0A1E3PC09"/>
<feature type="compositionally biased region" description="Low complexity" evidence="5">
    <location>
        <begin position="270"/>
        <end position="281"/>
    </location>
</feature>
<dbReference type="PANTHER" id="PTHR31274">
    <property type="entry name" value="PROTEIN ECM3"/>
    <property type="match status" value="1"/>
</dbReference>
<keyword evidence="2 6" id="KW-0812">Transmembrane</keyword>
<proteinExistence type="predicted"/>
<feature type="transmembrane region" description="Helical" evidence="6">
    <location>
        <begin position="454"/>
        <end position="474"/>
    </location>
</feature>
<gene>
    <name evidence="7" type="ORF">WICANDRAFT_82763</name>
</gene>
<dbReference type="OrthoDB" id="435607at2759"/>
<feature type="transmembrane region" description="Helical" evidence="6">
    <location>
        <begin position="73"/>
        <end position="97"/>
    </location>
</feature>
<keyword evidence="3 6" id="KW-1133">Transmembrane helix</keyword>
<feature type="region of interest" description="Disordered" evidence="5">
    <location>
        <begin position="182"/>
        <end position="293"/>
    </location>
</feature>
<feature type="transmembrane region" description="Helical" evidence="6">
    <location>
        <begin position="422"/>
        <end position="442"/>
    </location>
</feature>
<feature type="transmembrane region" description="Helical" evidence="6">
    <location>
        <begin position="104"/>
        <end position="123"/>
    </location>
</feature>
<dbReference type="InterPro" id="IPR004776">
    <property type="entry name" value="Mem_transp_PIN-like"/>
</dbReference>
<sequence>MVDVTLGQVIWSAVKPIIKIYLIIGTGFFLAKRNILTVETTRNISDIILTILLPCLVFNKIVSNIEDSDIKNVGIICLSSVIIFGTGGLCGIIVKLTSPVPKKWFGGLLAGAIFPNISDIPIAYLQTLDTGLVFTEDEGNKGIAHVCIFLAMFTLCLFNIGGFRLIEYDFKDILNPVVDEENQNEKLESSEGTRVPTNEEEQAISDVSGNDDESDESDDDLSSLSQTQPPKDQTPIALTNENNKVHRRNTIDQQQLRTLRNRHQSRRRNSSISTTRTSMSRVPTAQSQASNLSYYSRMRTPDIRRMPSQTMNDVVNEYSEIDRLHTIDSQPPRLSEVLTTDVGVTGEDIEKSGPPFMQKYHLGIIVFFLKNCLRPCASSLIASLAIAFIPWVKALFVKTTVYMPNAPDELPPLNFIMDYTSYVGAASVPFALILLGGSIARLKLGSLYPGFWRASLLLVVLRLCVMPILGVLWVNRLVSSGWIDKDDHMLMFVIMISWALPSMTTQVYFTAFYTPLDAEDRTQMDCVSVYLLMQYPLLVISLPFLVTYIVKVQFA</sequence>
<evidence type="ECO:0008006" key="9">
    <source>
        <dbReference type="Google" id="ProtNLM"/>
    </source>
</evidence>
<reference evidence="7 8" key="1">
    <citation type="journal article" date="2016" name="Proc. Natl. Acad. Sci. U.S.A.">
        <title>Comparative genomics of biotechnologically important yeasts.</title>
        <authorList>
            <person name="Riley R."/>
            <person name="Haridas S."/>
            <person name="Wolfe K.H."/>
            <person name="Lopes M.R."/>
            <person name="Hittinger C.T."/>
            <person name="Goeker M."/>
            <person name="Salamov A.A."/>
            <person name="Wisecaver J.H."/>
            <person name="Long T.M."/>
            <person name="Calvey C.H."/>
            <person name="Aerts A.L."/>
            <person name="Barry K.W."/>
            <person name="Choi C."/>
            <person name="Clum A."/>
            <person name="Coughlan A.Y."/>
            <person name="Deshpande S."/>
            <person name="Douglass A.P."/>
            <person name="Hanson S.J."/>
            <person name="Klenk H.-P."/>
            <person name="LaButti K.M."/>
            <person name="Lapidus A."/>
            <person name="Lindquist E.A."/>
            <person name="Lipzen A.M."/>
            <person name="Meier-Kolthoff J.P."/>
            <person name="Ohm R.A."/>
            <person name="Otillar R.P."/>
            <person name="Pangilinan J.L."/>
            <person name="Peng Y."/>
            <person name="Rokas A."/>
            <person name="Rosa C.A."/>
            <person name="Scheuner C."/>
            <person name="Sibirny A.A."/>
            <person name="Slot J.C."/>
            <person name="Stielow J.B."/>
            <person name="Sun H."/>
            <person name="Kurtzman C.P."/>
            <person name="Blackwell M."/>
            <person name="Grigoriev I.V."/>
            <person name="Jeffries T.W."/>
        </authorList>
    </citation>
    <scope>NUCLEOTIDE SEQUENCE [LARGE SCALE GENOMIC DNA]</scope>
    <source>
        <strain evidence="8">ATCC 58044 / CBS 1984 / NCYC 433 / NRRL Y-366-8</strain>
    </source>
</reference>
<keyword evidence="8" id="KW-1185">Reference proteome</keyword>
<dbReference type="PANTHER" id="PTHR31274:SF3">
    <property type="entry name" value="PROTEIN ECM3"/>
    <property type="match status" value="1"/>
</dbReference>
<keyword evidence="4 6" id="KW-0472">Membrane</keyword>
<evidence type="ECO:0000313" key="7">
    <source>
        <dbReference type="EMBL" id="ODQ62840.1"/>
    </source>
</evidence>
<dbReference type="InterPro" id="IPR040254">
    <property type="entry name" value="Ecm3-like"/>
</dbReference>
<accession>A0A1E3PC09</accession>
<evidence type="ECO:0000256" key="1">
    <source>
        <dbReference type="ARBA" id="ARBA00004141"/>
    </source>
</evidence>
<feature type="transmembrane region" description="Helical" evidence="6">
    <location>
        <begin position="43"/>
        <end position="61"/>
    </location>
</feature>
<feature type="transmembrane region" description="Helical" evidence="6">
    <location>
        <begin position="529"/>
        <end position="550"/>
    </location>
</feature>
<evidence type="ECO:0000256" key="4">
    <source>
        <dbReference type="ARBA" id="ARBA00023136"/>
    </source>
</evidence>
<feature type="compositionally biased region" description="Polar residues" evidence="5">
    <location>
        <begin position="283"/>
        <end position="293"/>
    </location>
</feature>
<dbReference type="GeneID" id="30202680"/>
<dbReference type="Proteomes" id="UP000094112">
    <property type="component" value="Unassembled WGS sequence"/>
</dbReference>
<dbReference type="GO" id="GO:0055085">
    <property type="term" value="P:transmembrane transport"/>
    <property type="evidence" value="ECO:0007669"/>
    <property type="project" value="InterPro"/>
</dbReference>
<organism evidence="7 8">
    <name type="scientific">Wickerhamomyces anomalus (strain ATCC 58044 / CBS 1984 / NCYC 433 / NRRL Y-366-8)</name>
    <name type="common">Yeast</name>
    <name type="synonym">Hansenula anomala</name>
    <dbReference type="NCBI Taxonomy" id="683960"/>
    <lineage>
        <taxon>Eukaryota</taxon>
        <taxon>Fungi</taxon>
        <taxon>Dikarya</taxon>
        <taxon>Ascomycota</taxon>
        <taxon>Saccharomycotina</taxon>
        <taxon>Saccharomycetes</taxon>
        <taxon>Phaffomycetales</taxon>
        <taxon>Wickerhamomycetaceae</taxon>
        <taxon>Wickerhamomyces</taxon>
    </lineage>
</organism>
<evidence type="ECO:0000256" key="5">
    <source>
        <dbReference type="SAM" id="MobiDB-lite"/>
    </source>
</evidence>
<dbReference type="Pfam" id="PF03547">
    <property type="entry name" value="Mem_trans"/>
    <property type="match status" value="1"/>
</dbReference>
<dbReference type="GO" id="GO:0016020">
    <property type="term" value="C:membrane"/>
    <property type="evidence" value="ECO:0007669"/>
    <property type="project" value="UniProtKB-SubCell"/>
</dbReference>
<comment type="subcellular location">
    <subcellularLocation>
        <location evidence="1">Membrane</location>
        <topology evidence="1">Multi-pass membrane protein</topology>
    </subcellularLocation>
</comment>
<evidence type="ECO:0000256" key="3">
    <source>
        <dbReference type="ARBA" id="ARBA00022989"/>
    </source>
</evidence>
<dbReference type="EMBL" id="KV454208">
    <property type="protein sequence ID" value="ODQ62840.1"/>
    <property type="molecule type" value="Genomic_DNA"/>
</dbReference>
<feature type="transmembrane region" description="Helical" evidence="6">
    <location>
        <begin position="489"/>
        <end position="509"/>
    </location>
</feature>
<dbReference type="RefSeq" id="XP_019042047.1">
    <property type="nucleotide sequence ID" value="XM_019185434.1"/>
</dbReference>
<name>A0A1E3PC09_WICAA</name>
<feature type="transmembrane region" description="Helical" evidence="6">
    <location>
        <begin position="143"/>
        <end position="166"/>
    </location>
</feature>
<evidence type="ECO:0000256" key="2">
    <source>
        <dbReference type="ARBA" id="ARBA00022692"/>
    </source>
</evidence>
<feature type="compositionally biased region" description="Polar residues" evidence="5">
    <location>
        <begin position="226"/>
        <end position="242"/>
    </location>
</feature>
<feature type="compositionally biased region" description="Basic residues" evidence="5">
    <location>
        <begin position="259"/>
        <end position="269"/>
    </location>
</feature>
<feature type="compositionally biased region" description="Acidic residues" evidence="5">
    <location>
        <begin position="198"/>
        <end position="221"/>
    </location>
</feature>
<feature type="transmembrane region" description="Helical" evidence="6">
    <location>
        <begin position="12"/>
        <end position="31"/>
    </location>
</feature>
<protein>
    <recommendedName>
        <fullName evidence="9">Auxin efflux carrier</fullName>
    </recommendedName>
</protein>